<sequence length="218" mass="24624">MANVVYFVRHGETFFNLYHRMQGWSDTPLTAKGKEDASNAGHALANLDFDYLFSSDLKRAVDTANIILEHHPTDKITAPIKEPAFREEFFGYFEGSDDAQSAVMVGAPQKFTNFREIFDQHGIAKVQDMIAASDPFHNAESHDEFWKRLDKGFRRLRNLPDNSVSVVVSHGMTISAIVDRFGDGQETEAPLNGSITKLTLDQNNTHVDFYNQLQIPDK</sequence>
<dbReference type="InterPro" id="IPR029033">
    <property type="entry name" value="His_PPase_superfam"/>
</dbReference>
<gene>
    <name evidence="1" type="ORF">H5975_01775</name>
</gene>
<dbReference type="Proteomes" id="UP000785625">
    <property type="component" value="Unassembled WGS sequence"/>
</dbReference>
<dbReference type="Pfam" id="PF00300">
    <property type="entry name" value="His_Phos_1"/>
    <property type="match status" value="1"/>
</dbReference>
<comment type="caution">
    <text evidence="1">The sequence shown here is derived from an EMBL/GenBank/DDBJ whole genome shotgun (WGS) entry which is preliminary data.</text>
</comment>
<dbReference type="PANTHER" id="PTHR48100">
    <property type="entry name" value="BROAD-SPECIFICITY PHOSPHATASE YOR283W-RELATED"/>
    <property type="match status" value="1"/>
</dbReference>
<dbReference type="EMBL" id="JACJKU010000009">
    <property type="protein sequence ID" value="MBM6940228.1"/>
    <property type="molecule type" value="Genomic_DNA"/>
</dbReference>
<proteinExistence type="predicted"/>
<dbReference type="SUPFAM" id="SSF53254">
    <property type="entry name" value="Phosphoglycerate mutase-like"/>
    <property type="match status" value="1"/>
</dbReference>
<protein>
    <submittedName>
        <fullName evidence="1">Histidine phosphatase family protein</fullName>
    </submittedName>
</protein>
<dbReference type="CDD" id="cd07067">
    <property type="entry name" value="HP_PGM_like"/>
    <property type="match status" value="1"/>
</dbReference>
<evidence type="ECO:0000313" key="2">
    <source>
        <dbReference type="Proteomes" id="UP000785625"/>
    </source>
</evidence>
<keyword evidence="2" id="KW-1185">Reference proteome</keyword>
<evidence type="ECO:0000313" key="1">
    <source>
        <dbReference type="EMBL" id="MBM6940228.1"/>
    </source>
</evidence>
<name>A0ABS2GYM3_9LACO</name>
<dbReference type="RefSeq" id="WP_204784629.1">
    <property type="nucleotide sequence ID" value="NZ_CALVGD010000014.1"/>
</dbReference>
<dbReference type="InterPro" id="IPR050275">
    <property type="entry name" value="PGM_Phosphatase"/>
</dbReference>
<dbReference type="PANTHER" id="PTHR48100:SF9">
    <property type="entry name" value="PHOSPHOGLYCERATE MUTASE 2 PARALOG"/>
    <property type="match status" value="1"/>
</dbReference>
<organism evidence="1 2">
    <name type="scientific">Limosilactobacillus coleohominis</name>
    <dbReference type="NCBI Taxonomy" id="181675"/>
    <lineage>
        <taxon>Bacteria</taxon>
        <taxon>Bacillati</taxon>
        <taxon>Bacillota</taxon>
        <taxon>Bacilli</taxon>
        <taxon>Lactobacillales</taxon>
        <taxon>Lactobacillaceae</taxon>
        <taxon>Limosilactobacillus</taxon>
    </lineage>
</organism>
<dbReference type="Gene3D" id="3.40.50.1240">
    <property type="entry name" value="Phosphoglycerate mutase-like"/>
    <property type="match status" value="1"/>
</dbReference>
<dbReference type="InterPro" id="IPR013078">
    <property type="entry name" value="His_Pase_superF_clade-1"/>
</dbReference>
<reference evidence="1 2" key="1">
    <citation type="journal article" date="2021" name="Sci. Rep.">
        <title>The distribution of antibiotic resistance genes in chicken gut microbiota commensals.</title>
        <authorList>
            <person name="Juricova H."/>
            <person name="Matiasovicova J."/>
            <person name="Kubasova T."/>
            <person name="Cejkova D."/>
            <person name="Rychlik I."/>
        </authorList>
    </citation>
    <scope>NUCLEOTIDE SEQUENCE [LARGE SCALE GENOMIC DNA]</scope>
    <source>
        <strain evidence="1 2">An574</strain>
    </source>
</reference>
<accession>A0ABS2GYM3</accession>
<dbReference type="SMART" id="SM00855">
    <property type="entry name" value="PGAM"/>
    <property type="match status" value="1"/>
</dbReference>